<organism evidence="2 3">
    <name type="scientific">Pleurodeles waltl</name>
    <name type="common">Iberian ribbed newt</name>
    <dbReference type="NCBI Taxonomy" id="8319"/>
    <lineage>
        <taxon>Eukaryota</taxon>
        <taxon>Metazoa</taxon>
        <taxon>Chordata</taxon>
        <taxon>Craniata</taxon>
        <taxon>Vertebrata</taxon>
        <taxon>Euteleostomi</taxon>
        <taxon>Amphibia</taxon>
        <taxon>Batrachia</taxon>
        <taxon>Caudata</taxon>
        <taxon>Salamandroidea</taxon>
        <taxon>Salamandridae</taxon>
        <taxon>Pleurodelinae</taxon>
        <taxon>Pleurodeles</taxon>
    </lineage>
</organism>
<dbReference type="Proteomes" id="UP001066276">
    <property type="component" value="Chromosome 7"/>
</dbReference>
<evidence type="ECO:0000313" key="3">
    <source>
        <dbReference type="Proteomes" id="UP001066276"/>
    </source>
</evidence>
<name>A0AAV7P8P0_PLEWA</name>
<protein>
    <submittedName>
        <fullName evidence="2">Uncharacterized protein</fullName>
    </submittedName>
</protein>
<proteinExistence type="predicted"/>
<evidence type="ECO:0000313" key="2">
    <source>
        <dbReference type="EMBL" id="KAJ1122958.1"/>
    </source>
</evidence>
<dbReference type="AlphaFoldDB" id="A0AAV7P8P0"/>
<sequence length="102" mass="11181">MASVKRFADATSQGNPLSSLSSVDVKLDYRGRKVDKLGQGQERLLQKVDTITHGIEELKKVEMRRDRGCMDQQMGISCTAENGSALAHVVSKLASSCNTLKR</sequence>
<accession>A0AAV7P8P0</accession>
<reference evidence="2" key="1">
    <citation type="journal article" date="2022" name="bioRxiv">
        <title>Sequencing and chromosome-scale assembly of the giantPleurodeles waltlgenome.</title>
        <authorList>
            <person name="Brown T."/>
            <person name="Elewa A."/>
            <person name="Iarovenko S."/>
            <person name="Subramanian E."/>
            <person name="Araus A.J."/>
            <person name="Petzold A."/>
            <person name="Susuki M."/>
            <person name="Suzuki K.-i.T."/>
            <person name="Hayashi T."/>
            <person name="Toyoda A."/>
            <person name="Oliveira C."/>
            <person name="Osipova E."/>
            <person name="Leigh N.D."/>
            <person name="Simon A."/>
            <person name="Yun M.H."/>
        </authorList>
    </citation>
    <scope>NUCLEOTIDE SEQUENCE</scope>
    <source>
        <strain evidence="2">20211129_DDA</strain>
        <tissue evidence="2">Liver</tissue>
    </source>
</reference>
<evidence type="ECO:0000256" key="1">
    <source>
        <dbReference type="SAM" id="MobiDB-lite"/>
    </source>
</evidence>
<comment type="caution">
    <text evidence="2">The sequence shown here is derived from an EMBL/GenBank/DDBJ whole genome shotgun (WGS) entry which is preliminary data.</text>
</comment>
<feature type="region of interest" description="Disordered" evidence="1">
    <location>
        <begin position="1"/>
        <end position="20"/>
    </location>
</feature>
<keyword evidence="3" id="KW-1185">Reference proteome</keyword>
<gene>
    <name evidence="2" type="ORF">NDU88_001431</name>
</gene>
<dbReference type="EMBL" id="JANPWB010000011">
    <property type="protein sequence ID" value="KAJ1122958.1"/>
    <property type="molecule type" value="Genomic_DNA"/>
</dbReference>